<dbReference type="EMBL" id="CAXIXY010000003">
    <property type="protein sequence ID" value="CAL2075480.1"/>
    <property type="molecule type" value="Genomic_DNA"/>
</dbReference>
<dbReference type="Proteomes" id="UP001497416">
    <property type="component" value="Unassembled WGS sequence"/>
</dbReference>
<sequence length="134" mass="15140">MKRIILLLGVFTFTLISCSKEQSTIKEEEPGFDLNNLYGVWKKTEVYNGVPSTFTVIENGPTLTFLEDATFSTNEFPCGGKYTFTTDSIIKADFDCAGAMMDFHYNDDGNSAEILRYFGFEGAFDRYKKISDPE</sequence>
<accession>A0ABP1EE10</accession>
<organism evidence="1 2">
    <name type="scientific">Tenacibaculum platacis</name>
    <dbReference type="NCBI Taxonomy" id="3137852"/>
    <lineage>
        <taxon>Bacteria</taxon>
        <taxon>Pseudomonadati</taxon>
        <taxon>Bacteroidota</taxon>
        <taxon>Flavobacteriia</taxon>
        <taxon>Flavobacteriales</taxon>
        <taxon>Flavobacteriaceae</taxon>
        <taxon>Tenacibaculum</taxon>
    </lineage>
</organism>
<evidence type="ECO:0000313" key="2">
    <source>
        <dbReference type="Proteomes" id="UP001497416"/>
    </source>
</evidence>
<evidence type="ECO:0008006" key="3">
    <source>
        <dbReference type="Google" id="ProtNLM"/>
    </source>
</evidence>
<comment type="caution">
    <text evidence="1">The sequence shown here is derived from an EMBL/GenBank/DDBJ whole genome shotgun (WGS) entry which is preliminary data.</text>
</comment>
<name>A0ABP1EE10_9FLAO</name>
<reference evidence="1 2" key="1">
    <citation type="submission" date="2024-05" db="EMBL/GenBank/DDBJ databases">
        <authorList>
            <person name="Duchaud E."/>
        </authorList>
    </citation>
    <scope>NUCLEOTIDE SEQUENCE [LARGE SCALE GENOMIC DNA]</scope>
    <source>
        <strain evidence="1">Ena-SAMPLE-TAB-13-05-2024-13:56:06:370-140302</strain>
    </source>
</reference>
<dbReference type="RefSeq" id="WP_348709693.1">
    <property type="nucleotide sequence ID" value="NZ_CAXIXY010000003.1"/>
</dbReference>
<keyword evidence="2" id="KW-1185">Reference proteome</keyword>
<gene>
    <name evidence="1" type="ORF">T190607A01A_10198</name>
</gene>
<proteinExistence type="predicted"/>
<protein>
    <recommendedName>
        <fullName evidence="3">Lipocalin-like protein</fullName>
    </recommendedName>
</protein>
<evidence type="ECO:0000313" key="1">
    <source>
        <dbReference type="EMBL" id="CAL2075480.1"/>
    </source>
</evidence>
<dbReference type="PROSITE" id="PS51257">
    <property type="entry name" value="PROKAR_LIPOPROTEIN"/>
    <property type="match status" value="1"/>
</dbReference>